<evidence type="ECO:0000256" key="4">
    <source>
        <dbReference type="ARBA" id="ARBA00023125"/>
    </source>
</evidence>
<dbReference type="EMBL" id="JAOAOG010000173">
    <property type="protein sequence ID" value="KAJ6243136.1"/>
    <property type="molecule type" value="Genomic_DNA"/>
</dbReference>
<keyword evidence="10" id="KW-1185">Reference proteome</keyword>
<keyword evidence="5" id="KW-0804">Transcription</keyword>
<evidence type="ECO:0000259" key="8">
    <source>
        <dbReference type="PROSITE" id="PS50217"/>
    </source>
</evidence>
<dbReference type="SUPFAM" id="SSF57959">
    <property type="entry name" value="Leucine zipper domain"/>
    <property type="match status" value="1"/>
</dbReference>
<accession>A0ABQ8YEW7</accession>
<organism evidence="9 10">
    <name type="scientific">Anaeramoeba flamelloides</name>
    <dbReference type="NCBI Taxonomy" id="1746091"/>
    <lineage>
        <taxon>Eukaryota</taxon>
        <taxon>Metamonada</taxon>
        <taxon>Anaeramoebidae</taxon>
        <taxon>Anaeramoeba</taxon>
    </lineage>
</organism>
<name>A0ABQ8YEW7_9EUKA</name>
<dbReference type="InterPro" id="IPR004827">
    <property type="entry name" value="bZIP"/>
</dbReference>
<keyword evidence="3" id="KW-0805">Transcription regulation</keyword>
<comment type="similarity">
    <text evidence="2">Belongs to the bZIP family.</text>
</comment>
<dbReference type="PROSITE" id="PS50217">
    <property type="entry name" value="BZIP"/>
    <property type="match status" value="1"/>
</dbReference>
<dbReference type="CDD" id="cd14687">
    <property type="entry name" value="bZIP_ATF2"/>
    <property type="match status" value="1"/>
</dbReference>
<feature type="region of interest" description="Disordered" evidence="7">
    <location>
        <begin position="86"/>
        <end position="198"/>
    </location>
</feature>
<evidence type="ECO:0000313" key="9">
    <source>
        <dbReference type="EMBL" id="KAJ6243136.1"/>
    </source>
</evidence>
<feature type="compositionally biased region" description="Basic and acidic residues" evidence="7">
    <location>
        <begin position="86"/>
        <end position="109"/>
    </location>
</feature>
<dbReference type="Pfam" id="PF00170">
    <property type="entry name" value="bZIP_1"/>
    <property type="match status" value="1"/>
</dbReference>
<evidence type="ECO:0000256" key="5">
    <source>
        <dbReference type="ARBA" id="ARBA00023163"/>
    </source>
</evidence>
<comment type="caution">
    <text evidence="9">The sequence shown here is derived from an EMBL/GenBank/DDBJ whole genome shotgun (WGS) entry which is preliminary data.</text>
</comment>
<proteinExistence type="inferred from homology"/>
<evidence type="ECO:0000256" key="7">
    <source>
        <dbReference type="SAM" id="MobiDB-lite"/>
    </source>
</evidence>
<feature type="domain" description="BZIP" evidence="8">
    <location>
        <begin position="176"/>
        <end position="239"/>
    </location>
</feature>
<dbReference type="Gene3D" id="1.20.5.170">
    <property type="match status" value="1"/>
</dbReference>
<evidence type="ECO:0000256" key="6">
    <source>
        <dbReference type="ARBA" id="ARBA00023242"/>
    </source>
</evidence>
<dbReference type="SMART" id="SM00338">
    <property type="entry name" value="BRLZ"/>
    <property type="match status" value="1"/>
</dbReference>
<feature type="compositionally biased region" description="Low complexity" evidence="7">
    <location>
        <begin position="141"/>
        <end position="154"/>
    </location>
</feature>
<dbReference type="PANTHER" id="PTHR47416:SF8">
    <property type="entry name" value="BASIC-LEUCINE ZIPPER TRANSCRIPTION FACTOR E-RELATED"/>
    <property type="match status" value="1"/>
</dbReference>
<gene>
    <name evidence="9" type="ORF">M0813_02996</name>
</gene>
<evidence type="ECO:0000256" key="1">
    <source>
        <dbReference type="ARBA" id="ARBA00004123"/>
    </source>
</evidence>
<protein>
    <submittedName>
        <fullName evidence="9">Basic-leucine zipper transcription factor f-related</fullName>
    </submittedName>
</protein>
<comment type="subcellular location">
    <subcellularLocation>
        <location evidence="1">Nucleus</location>
    </subcellularLocation>
</comment>
<evidence type="ECO:0000256" key="2">
    <source>
        <dbReference type="ARBA" id="ARBA00007163"/>
    </source>
</evidence>
<sequence>MSNLFDNSTETDLICSLGEFEFFCEQNEEEINSRSDDQNLQTLFEQDLIDLEKSPISQEFLSNGGGELCYNVGSFSQSIEINDQERYNEKVEEKQKKVTNDQKISDKTFDSNTKIANERKRALKVNSRQQYEPKKKFGTFSSTNGKANSNSNSKSKSDKKKVKGRSKHKKSKNTNSKRKQQILERNRVNARKSRERKKQYIQGLEKETKDLRSKNTELVDEVSSLSNENQNLREEINQLQSILQGNCENLFDSNWLKNIQQTNKTQNNTNLELGRKLLFSLAACLPLGKLIKK</sequence>
<feature type="compositionally biased region" description="Basic residues" evidence="7">
    <location>
        <begin position="188"/>
        <end position="198"/>
    </location>
</feature>
<dbReference type="Proteomes" id="UP001150062">
    <property type="component" value="Unassembled WGS sequence"/>
</dbReference>
<keyword evidence="6" id="KW-0539">Nucleus</keyword>
<evidence type="ECO:0000256" key="3">
    <source>
        <dbReference type="ARBA" id="ARBA00023015"/>
    </source>
</evidence>
<dbReference type="InterPro" id="IPR046347">
    <property type="entry name" value="bZIP_sf"/>
</dbReference>
<feature type="compositionally biased region" description="Basic residues" evidence="7">
    <location>
        <begin position="157"/>
        <end position="180"/>
    </location>
</feature>
<reference evidence="9" key="1">
    <citation type="submission" date="2022-08" db="EMBL/GenBank/DDBJ databases">
        <title>Novel sulfate-reducing endosymbionts in the free-living metamonad Anaeramoeba.</title>
        <authorList>
            <person name="Jerlstrom-Hultqvist J."/>
            <person name="Cepicka I."/>
            <person name="Gallot-Lavallee L."/>
            <person name="Salas-Leiva D."/>
            <person name="Curtis B.A."/>
            <person name="Zahonova K."/>
            <person name="Pipaliya S."/>
            <person name="Dacks J."/>
            <person name="Roger A.J."/>
        </authorList>
    </citation>
    <scope>NUCLEOTIDE SEQUENCE</scope>
    <source>
        <strain evidence="9">Schooner1</strain>
    </source>
</reference>
<dbReference type="PANTHER" id="PTHR47416">
    <property type="entry name" value="BASIC-LEUCINE ZIPPER TRANSCRIPTION FACTOR F-RELATED"/>
    <property type="match status" value="1"/>
</dbReference>
<evidence type="ECO:0000313" key="10">
    <source>
        <dbReference type="Proteomes" id="UP001150062"/>
    </source>
</evidence>
<keyword evidence="4" id="KW-0238">DNA-binding</keyword>